<dbReference type="Pfam" id="PF05726">
    <property type="entry name" value="Pirin_C"/>
    <property type="match status" value="1"/>
</dbReference>
<evidence type="ECO:0000313" key="6">
    <source>
        <dbReference type="EMBL" id="CUH39774.1"/>
    </source>
</evidence>
<gene>
    <name evidence="6" type="primary">yhhW</name>
    <name evidence="6" type="ORF">JSE7799_02502</name>
</gene>
<dbReference type="InterPro" id="IPR012093">
    <property type="entry name" value="Pirin"/>
</dbReference>
<reference evidence="6 7" key="1">
    <citation type="submission" date="2015-09" db="EMBL/GenBank/DDBJ databases">
        <authorList>
            <person name="Jackson K.R."/>
            <person name="Lunt B.L."/>
            <person name="Fisher J.N.B."/>
            <person name="Gardner A.V."/>
            <person name="Bailey M.E."/>
            <person name="Deus L.M."/>
            <person name="Earl A.S."/>
            <person name="Gibby P.D."/>
            <person name="Hartmann K.A."/>
            <person name="Liu J.E."/>
            <person name="Manci A.M."/>
            <person name="Nielsen D.A."/>
            <person name="Solomon M.B."/>
            <person name="Breakwell D.P."/>
            <person name="Burnett S.H."/>
            <person name="Grose J.H."/>
        </authorList>
    </citation>
    <scope>NUCLEOTIDE SEQUENCE [LARGE SCALE GENOMIC DNA]</scope>
    <source>
        <strain evidence="6 7">CECT 7799</strain>
    </source>
</reference>
<evidence type="ECO:0000256" key="1">
    <source>
        <dbReference type="ARBA" id="ARBA00008416"/>
    </source>
</evidence>
<keyword evidence="6" id="KW-0560">Oxidoreductase</keyword>
<dbReference type="GO" id="GO:0046872">
    <property type="term" value="F:metal ion binding"/>
    <property type="evidence" value="ECO:0007669"/>
    <property type="project" value="UniProtKB-KW"/>
</dbReference>
<dbReference type="RefSeq" id="WP_055663921.1">
    <property type="nucleotide sequence ID" value="NZ_CYPR01000162.1"/>
</dbReference>
<keyword evidence="7" id="KW-1185">Reference proteome</keyword>
<proteinExistence type="inferred from homology"/>
<dbReference type="InterPro" id="IPR008778">
    <property type="entry name" value="Pirin_C_dom"/>
</dbReference>
<dbReference type="PIRSF" id="PIRSF006232">
    <property type="entry name" value="Pirin"/>
    <property type="match status" value="1"/>
</dbReference>
<feature type="binding site" evidence="2">
    <location>
        <position position="59"/>
    </location>
    <ligand>
        <name>Fe cation</name>
        <dbReference type="ChEBI" id="CHEBI:24875"/>
    </ligand>
</feature>
<dbReference type="SUPFAM" id="SSF51182">
    <property type="entry name" value="RmlC-like cupins"/>
    <property type="match status" value="1"/>
</dbReference>
<organism evidence="6 7">
    <name type="scientific">Jannaschia seosinensis</name>
    <dbReference type="NCBI Taxonomy" id="313367"/>
    <lineage>
        <taxon>Bacteria</taxon>
        <taxon>Pseudomonadati</taxon>
        <taxon>Pseudomonadota</taxon>
        <taxon>Alphaproteobacteria</taxon>
        <taxon>Rhodobacterales</taxon>
        <taxon>Roseobacteraceae</taxon>
        <taxon>Jannaschia</taxon>
    </lineage>
</organism>
<feature type="binding site" evidence="2">
    <location>
        <position position="105"/>
    </location>
    <ligand>
        <name>Fe cation</name>
        <dbReference type="ChEBI" id="CHEBI:24875"/>
    </ligand>
</feature>
<dbReference type="Pfam" id="PF02678">
    <property type="entry name" value="Pirin"/>
    <property type="match status" value="1"/>
</dbReference>
<dbReference type="InterPro" id="IPR011051">
    <property type="entry name" value="RmlC_Cupin_sf"/>
</dbReference>
<dbReference type="GO" id="GO:0008127">
    <property type="term" value="F:quercetin 2,3-dioxygenase activity"/>
    <property type="evidence" value="ECO:0007669"/>
    <property type="project" value="UniProtKB-EC"/>
</dbReference>
<keyword evidence="2" id="KW-0479">Metal-binding</keyword>
<dbReference type="EC" id="1.13.11.24" evidence="6"/>
<evidence type="ECO:0000256" key="3">
    <source>
        <dbReference type="RuleBase" id="RU003457"/>
    </source>
</evidence>
<feature type="binding site" evidence="2">
    <location>
        <position position="103"/>
    </location>
    <ligand>
        <name>Fe cation</name>
        <dbReference type="ChEBI" id="CHEBI:24875"/>
    </ligand>
</feature>
<evidence type="ECO:0000256" key="2">
    <source>
        <dbReference type="PIRSR" id="PIRSR006232-1"/>
    </source>
</evidence>
<dbReference type="AlphaFoldDB" id="A0A0M7BD69"/>
<accession>A0A0M7BD69</accession>
<sequence>MSLRPVLETREARPTMEGAGVHLHRAFGFGDPSEQDPFLLFDDFRGDHEELYKEGFPWHPHRGIETITYVLAGEVEHGDSLGNRGTLGAGSVQWMTAGSGILHQEMPRGDAQGRMHGFQLWANLPSSLKMTAPRYQDIGGDDIPVVTEDDGTTARIVMGTFWGKTGPVDGIAADPQYLDISVPPNVKRRFKVDTYRQTFAYVFAGAGRFSDASAPQGVLLEKEVAGQEVNIRDLSGNRTLVRFGTGDEITVQAGPEGVRFLLVSGAPIQEPVAWHGPIVMNTQDELKQAMRELRNGTFIRPAH</sequence>
<dbReference type="PANTHER" id="PTHR13903:SF8">
    <property type="entry name" value="PIRIN"/>
    <property type="match status" value="1"/>
</dbReference>
<evidence type="ECO:0000259" key="4">
    <source>
        <dbReference type="Pfam" id="PF02678"/>
    </source>
</evidence>
<dbReference type="CDD" id="cd02909">
    <property type="entry name" value="cupin_pirin_N"/>
    <property type="match status" value="1"/>
</dbReference>
<dbReference type="CDD" id="cd02247">
    <property type="entry name" value="cupin_pirin_C"/>
    <property type="match status" value="1"/>
</dbReference>
<dbReference type="InterPro" id="IPR014710">
    <property type="entry name" value="RmlC-like_jellyroll"/>
</dbReference>
<protein>
    <submittedName>
        <fullName evidence="6">Quercetin 2,3-dioxygenase</fullName>
        <ecNumber evidence="6">1.13.11.24</ecNumber>
    </submittedName>
</protein>
<keyword evidence="2" id="KW-0408">Iron</keyword>
<feature type="domain" description="Pirin C-terminal" evidence="5">
    <location>
        <begin position="177"/>
        <end position="298"/>
    </location>
</feature>
<keyword evidence="6" id="KW-0223">Dioxygenase</keyword>
<comment type="cofactor">
    <cofactor evidence="2">
        <name>Fe cation</name>
        <dbReference type="ChEBI" id="CHEBI:24875"/>
    </cofactor>
    <text evidence="2">Binds 1 Fe cation per subunit.</text>
</comment>
<dbReference type="EMBL" id="CYPR01000162">
    <property type="protein sequence ID" value="CUH39774.1"/>
    <property type="molecule type" value="Genomic_DNA"/>
</dbReference>
<dbReference type="PANTHER" id="PTHR13903">
    <property type="entry name" value="PIRIN-RELATED"/>
    <property type="match status" value="1"/>
</dbReference>
<dbReference type="Gene3D" id="2.60.120.10">
    <property type="entry name" value="Jelly Rolls"/>
    <property type="match status" value="2"/>
</dbReference>
<dbReference type="OrthoDB" id="9780903at2"/>
<name>A0A0M7BD69_9RHOB</name>
<feature type="domain" description="Pirin N-terminal" evidence="4">
    <location>
        <begin position="22"/>
        <end position="121"/>
    </location>
</feature>
<evidence type="ECO:0000313" key="7">
    <source>
        <dbReference type="Proteomes" id="UP000049455"/>
    </source>
</evidence>
<dbReference type="Proteomes" id="UP000049455">
    <property type="component" value="Unassembled WGS sequence"/>
</dbReference>
<evidence type="ECO:0000259" key="5">
    <source>
        <dbReference type="Pfam" id="PF05726"/>
    </source>
</evidence>
<dbReference type="InterPro" id="IPR003829">
    <property type="entry name" value="Pirin_N_dom"/>
</dbReference>
<dbReference type="STRING" id="313367.JSE7799_02502"/>
<feature type="binding site" evidence="2">
    <location>
        <position position="61"/>
    </location>
    <ligand>
        <name>Fe cation</name>
        <dbReference type="ChEBI" id="CHEBI:24875"/>
    </ligand>
</feature>
<comment type="similarity">
    <text evidence="1 3">Belongs to the pirin family.</text>
</comment>